<evidence type="ECO:0000256" key="1">
    <source>
        <dbReference type="SAM" id="MobiDB-lite"/>
    </source>
</evidence>
<evidence type="ECO:0000313" key="3">
    <source>
        <dbReference type="Proteomes" id="UP000521199"/>
    </source>
</evidence>
<accession>A0A7W8G0D8</accession>
<feature type="region of interest" description="Disordered" evidence="1">
    <location>
        <begin position="66"/>
        <end position="90"/>
    </location>
</feature>
<reference evidence="2 3" key="1">
    <citation type="submission" date="2020-08" db="EMBL/GenBank/DDBJ databases">
        <title>Genomic Encyclopedia of Type Strains, Phase IV (KMG-IV): sequencing the most valuable type-strain genomes for metagenomic binning, comparative biology and taxonomic classification.</title>
        <authorList>
            <person name="Goeker M."/>
        </authorList>
    </citation>
    <scope>NUCLEOTIDE SEQUENCE [LARGE SCALE GENOMIC DNA]</scope>
    <source>
        <strain evidence="2 3">DSM 24163</strain>
    </source>
</reference>
<dbReference type="RefSeq" id="WP_183958858.1">
    <property type="nucleotide sequence ID" value="NZ_JACHHP010000001.1"/>
</dbReference>
<dbReference type="Proteomes" id="UP000521199">
    <property type="component" value="Unassembled WGS sequence"/>
</dbReference>
<dbReference type="AlphaFoldDB" id="A0A7W8G0D8"/>
<proteinExistence type="predicted"/>
<dbReference type="EMBL" id="JACHHP010000001">
    <property type="protein sequence ID" value="MBB5206660.1"/>
    <property type="molecule type" value="Genomic_DNA"/>
</dbReference>
<protein>
    <submittedName>
        <fullName evidence="2">Uncharacterized protein</fullName>
    </submittedName>
</protein>
<name>A0A7W8G0D8_9GAMM</name>
<feature type="compositionally biased region" description="Low complexity" evidence="1">
    <location>
        <begin position="70"/>
        <end position="80"/>
    </location>
</feature>
<keyword evidence="3" id="KW-1185">Reference proteome</keyword>
<organism evidence="2 3">
    <name type="scientific">Chiayiivirga flava</name>
    <dbReference type="NCBI Taxonomy" id="659595"/>
    <lineage>
        <taxon>Bacteria</taxon>
        <taxon>Pseudomonadati</taxon>
        <taxon>Pseudomonadota</taxon>
        <taxon>Gammaproteobacteria</taxon>
        <taxon>Lysobacterales</taxon>
        <taxon>Lysobacteraceae</taxon>
        <taxon>Chiayiivirga</taxon>
    </lineage>
</organism>
<sequence>MHTKFRNSIIALSAVLAFVVGGAFFSEPLRPAQADSARTLSPEARIALALLNATVSIAHASAELDEAEAQDAAAEPSRQPQARRQRNARPVLGMPYFSFASFLPRPPQES</sequence>
<gene>
    <name evidence="2" type="ORF">HNQ52_000176</name>
</gene>
<comment type="caution">
    <text evidence="2">The sequence shown here is derived from an EMBL/GenBank/DDBJ whole genome shotgun (WGS) entry which is preliminary data.</text>
</comment>
<evidence type="ECO:0000313" key="2">
    <source>
        <dbReference type="EMBL" id="MBB5206660.1"/>
    </source>
</evidence>